<evidence type="ECO:0000313" key="1">
    <source>
        <dbReference type="EMBL" id="GIJ03420.1"/>
    </source>
</evidence>
<dbReference type="Proteomes" id="UP000652013">
    <property type="component" value="Unassembled WGS sequence"/>
</dbReference>
<accession>A0A8J4DJW6</accession>
<protein>
    <submittedName>
        <fullName evidence="1">Uncharacterized protein</fullName>
    </submittedName>
</protein>
<dbReference type="EMBL" id="BOOY01000020">
    <property type="protein sequence ID" value="GIJ03420.1"/>
    <property type="molecule type" value="Genomic_DNA"/>
</dbReference>
<gene>
    <name evidence="1" type="ORF">Sya03_27720</name>
</gene>
<name>A0A8J4DJW6_9ACTN</name>
<sequence>MDAGHETDSPGVDTPAGRLRGALSRARALPGNVNAAEGWARIFGVDPERESAELLLRGAALLHDAAATREFITRLDDNGRSWLRHFGEVEETVANFGYLSEDMAFFLSPLRDTGLHALEMCEGLQRRTSREPTLPADTVAELLRQVQDLIADVRAAADLDDETRQRALHHLLEIARALTLAPQQGGEPLRRAVDETVGDAARDPRWLERLRGSKAFNGFAAVLLATDFALNLALAGKELLAGEEEPKPSTVVVQLVEGGDPVVLPIAPPK</sequence>
<comment type="caution">
    <text evidence="1">The sequence shown here is derived from an EMBL/GenBank/DDBJ whole genome shotgun (WGS) entry which is preliminary data.</text>
</comment>
<evidence type="ECO:0000313" key="2">
    <source>
        <dbReference type="Proteomes" id="UP000652013"/>
    </source>
</evidence>
<keyword evidence="2" id="KW-1185">Reference proteome</keyword>
<reference evidence="1" key="1">
    <citation type="submission" date="2021-01" db="EMBL/GenBank/DDBJ databases">
        <title>Whole genome shotgun sequence of Spirilliplanes yamanashiensis NBRC 15828.</title>
        <authorList>
            <person name="Komaki H."/>
            <person name="Tamura T."/>
        </authorList>
    </citation>
    <scope>NUCLEOTIDE SEQUENCE</scope>
    <source>
        <strain evidence="1">NBRC 15828</strain>
    </source>
</reference>
<dbReference type="AlphaFoldDB" id="A0A8J4DJW6"/>
<organism evidence="1 2">
    <name type="scientific">Spirilliplanes yamanashiensis</name>
    <dbReference type="NCBI Taxonomy" id="42233"/>
    <lineage>
        <taxon>Bacteria</taxon>
        <taxon>Bacillati</taxon>
        <taxon>Actinomycetota</taxon>
        <taxon>Actinomycetes</taxon>
        <taxon>Micromonosporales</taxon>
        <taxon>Micromonosporaceae</taxon>
        <taxon>Spirilliplanes</taxon>
    </lineage>
</organism>
<proteinExistence type="predicted"/>